<keyword evidence="1" id="KW-0472">Membrane</keyword>
<keyword evidence="1" id="KW-0812">Transmembrane</keyword>
<protein>
    <submittedName>
        <fullName evidence="3">Uncharacterized protein (DUF58 family)</fullName>
    </submittedName>
</protein>
<gene>
    <name evidence="3" type="ORF">J2Z56_003613</name>
    <name evidence="4" type="ORF">J2Z57_003586</name>
</gene>
<name>A0A9X0YN87_9FLAO</name>
<evidence type="ECO:0000259" key="2">
    <source>
        <dbReference type="Pfam" id="PF01882"/>
    </source>
</evidence>
<organism evidence="3 5">
    <name type="scientific">Formosa algae</name>
    <dbReference type="NCBI Taxonomy" id="225843"/>
    <lineage>
        <taxon>Bacteria</taxon>
        <taxon>Pseudomonadati</taxon>
        <taxon>Bacteroidota</taxon>
        <taxon>Flavobacteriia</taxon>
        <taxon>Flavobacteriales</taxon>
        <taxon>Flavobacteriaceae</taxon>
        <taxon>Formosa</taxon>
    </lineage>
</organism>
<feature type="transmembrane region" description="Helical" evidence="1">
    <location>
        <begin position="12"/>
        <end position="30"/>
    </location>
</feature>
<dbReference type="PANTHER" id="PTHR33608">
    <property type="entry name" value="BLL2464 PROTEIN"/>
    <property type="match status" value="1"/>
</dbReference>
<dbReference type="Proteomes" id="UP001231587">
    <property type="component" value="Unassembled WGS sequence"/>
</dbReference>
<dbReference type="EMBL" id="JAUSUU010000014">
    <property type="protein sequence ID" value="MDQ0337124.1"/>
    <property type="molecule type" value="Genomic_DNA"/>
</dbReference>
<feature type="domain" description="DUF58" evidence="2">
    <location>
        <begin position="205"/>
        <end position="370"/>
    </location>
</feature>
<evidence type="ECO:0000313" key="5">
    <source>
        <dbReference type="Proteomes" id="UP001138672"/>
    </source>
</evidence>
<dbReference type="Proteomes" id="UP001138672">
    <property type="component" value="Unassembled WGS sequence"/>
</dbReference>
<dbReference type="RefSeq" id="WP_057781463.1">
    <property type="nucleotide sequence ID" value="NZ_JAGGJQ010000013.1"/>
</dbReference>
<feature type="transmembrane region" description="Helical" evidence="1">
    <location>
        <begin position="36"/>
        <end position="57"/>
    </location>
</feature>
<dbReference type="EMBL" id="JAGGJQ010000013">
    <property type="protein sequence ID" value="MBP1841675.1"/>
    <property type="molecule type" value="Genomic_DNA"/>
</dbReference>
<evidence type="ECO:0000313" key="3">
    <source>
        <dbReference type="EMBL" id="MBP1841675.1"/>
    </source>
</evidence>
<dbReference type="AlphaFoldDB" id="A0A9X0YN87"/>
<reference evidence="3" key="1">
    <citation type="submission" date="2021-03" db="EMBL/GenBank/DDBJ databases">
        <title>Genomic Encyclopedia of Type Strains, Phase IV (KMG-IV): sequencing the most valuable type-strain genomes for metagenomic binning, comparative biology and taxonomic classification.</title>
        <authorList>
            <person name="Goeker M."/>
        </authorList>
    </citation>
    <scope>NUCLEOTIDE SEQUENCE</scope>
    <source>
        <strain evidence="3">DSM 15523</strain>
        <strain evidence="4 6">DSM 16476</strain>
    </source>
</reference>
<accession>A0A9X0YN87</accession>
<dbReference type="PANTHER" id="PTHR33608:SF3">
    <property type="entry name" value="SLR2013 PROTEIN"/>
    <property type="match status" value="1"/>
</dbReference>
<keyword evidence="6" id="KW-1185">Reference proteome</keyword>
<dbReference type="Pfam" id="PF01882">
    <property type="entry name" value="DUF58"/>
    <property type="match status" value="1"/>
</dbReference>
<comment type="caution">
    <text evidence="3">The sequence shown here is derived from an EMBL/GenBank/DDBJ whole genome shotgun (WGS) entry which is preliminary data.</text>
</comment>
<evidence type="ECO:0000313" key="4">
    <source>
        <dbReference type="EMBL" id="MDQ0337124.1"/>
    </source>
</evidence>
<evidence type="ECO:0000256" key="1">
    <source>
        <dbReference type="SAM" id="Phobius"/>
    </source>
</evidence>
<dbReference type="InterPro" id="IPR002881">
    <property type="entry name" value="DUF58"/>
</dbReference>
<proteinExistence type="predicted"/>
<keyword evidence="1" id="KW-1133">Transmembrane helix</keyword>
<dbReference type="OrthoDB" id="845740at2"/>
<evidence type="ECO:0000313" key="6">
    <source>
        <dbReference type="Proteomes" id="UP001231587"/>
    </source>
</evidence>
<sequence length="444" mass="51354">MKQLYNTLFLNTRLFYILGGIAVLFVVGYFAPIVFYITKILCLILGLLVIIDILILYKFNDAVTVTRTLPERLSNGDTNTITLQITNTYPFICHLDIIEELPFQFQKRDFLFNIKLKTQEQKTLRYDLNPTKRGTYNFGYTNVYVSSPLQLATKKYILSDTQDLKCYPSFLKLRAFHFRAFTDASISYGTKKVRRIGHSLEFEQIKEYTSGDDIRTLNWKATAKRNQLMVNQYVEEKAQPVYAVIDKGRAMQMHFNNMSLLDYAVNATLAISHAVLRKQDKAGMLSFSKQVEDIIVAEQRHSQMHLISEALYNIKTDFSESDFSSLYAAAKRKITNRSLFILYTNFETMDGLNRQLPYLRALAKNHLLLVVFFKNTELNTIIHSKSDNIQGVYDAIIAEKFMYEKKKIVKALQKYGIQSVLTEPENLTGDTINKYLELKSRGLF</sequence>